<protein>
    <submittedName>
        <fullName evidence="1">Uncharacterized protein</fullName>
    </submittedName>
</protein>
<evidence type="ECO:0000313" key="1">
    <source>
        <dbReference type="EMBL" id="MFC6017046.1"/>
    </source>
</evidence>
<accession>A0ABW1K5I7</accession>
<reference evidence="2" key="1">
    <citation type="journal article" date="2019" name="Int. J. Syst. Evol. Microbiol.">
        <title>The Global Catalogue of Microorganisms (GCM) 10K type strain sequencing project: providing services to taxonomists for standard genome sequencing and annotation.</title>
        <authorList>
            <consortium name="The Broad Institute Genomics Platform"/>
            <consortium name="The Broad Institute Genome Sequencing Center for Infectious Disease"/>
            <person name="Wu L."/>
            <person name="Ma J."/>
        </authorList>
    </citation>
    <scope>NUCLEOTIDE SEQUENCE [LARGE SCALE GENOMIC DNA]</scope>
    <source>
        <strain evidence="2">ZS-35-S2</strain>
    </source>
</reference>
<dbReference type="EMBL" id="JBHSPR010000010">
    <property type="protein sequence ID" value="MFC6017046.1"/>
    <property type="molecule type" value="Genomic_DNA"/>
</dbReference>
<organism evidence="1 2">
    <name type="scientific">Plantactinospora solaniradicis</name>
    <dbReference type="NCBI Taxonomy" id="1723736"/>
    <lineage>
        <taxon>Bacteria</taxon>
        <taxon>Bacillati</taxon>
        <taxon>Actinomycetota</taxon>
        <taxon>Actinomycetes</taxon>
        <taxon>Micromonosporales</taxon>
        <taxon>Micromonosporaceae</taxon>
        <taxon>Plantactinospora</taxon>
    </lineage>
</organism>
<name>A0ABW1K5I7_9ACTN</name>
<proteinExistence type="predicted"/>
<dbReference type="RefSeq" id="WP_377421027.1">
    <property type="nucleotide sequence ID" value="NZ_JBHSPR010000010.1"/>
</dbReference>
<sequence length="68" mass="7788">MCTDVEVHRARITGRVRGIPGWHEVGWHHVDRVRSQYPPLTASHITVGGINPFDENLRYVLDQVNVQT</sequence>
<gene>
    <name evidence="1" type="ORF">ACFP2T_12625</name>
</gene>
<evidence type="ECO:0000313" key="2">
    <source>
        <dbReference type="Proteomes" id="UP001596203"/>
    </source>
</evidence>
<comment type="caution">
    <text evidence="1">The sequence shown here is derived from an EMBL/GenBank/DDBJ whole genome shotgun (WGS) entry which is preliminary data.</text>
</comment>
<keyword evidence="2" id="KW-1185">Reference proteome</keyword>
<dbReference type="Proteomes" id="UP001596203">
    <property type="component" value="Unassembled WGS sequence"/>
</dbReference>